<dbReference type="InterPro" id="IPR025222">
    <property type="entry name" value="DUF3945"/>
</dbReference>
<dbReference type="Pfam" id="PF13101">
    <property type="entry name" value="DUF3945"/>
    <property type="match status" value="1"/>
</dbReference>
<dbReference type="Pfam" id="PF13351">
    <property type="entry name" value="DUF4099"/>
    <property type="match status" value="1"/>
</dbReference>
<organism evidence="4 5">
    <name type="scientific">Chryseobacterium elymi</name>
    <dbReference type="NCBI Taxonomy" id="395936"/>
    <lineage>
        <taxon>Bacteria</taxon>
        <taxon>Pseudomonadati</taxon>
        <taxon>Bacteroidota</taxon>
        <taxon>Flavobacteriia</taxon>
        <taxon>Flavobacteriales</taxon>
        <taxon>Weeksellaceae</taxon>
        <taxon>Chryseobacterium group</taxon>
        <taxon>Chryseobacterium</taxon>
    </lineage>
</organism>
<feature type="compositionally biased region" description="Polar residues" evidence="1">
    <location>
        <begin position="438"/>
        <end position="472"/>
    </location>
</feature>
<feature type="domain" description="DUF3945" evidence="2">
    <location>
        <begin position="290"/>
        <end position="341"/>
    </location>
</feature>
<gene>
    <name evidence="4" type="ORF">DRF60_06745</name>
</gene>
<dbReference type="EMBL" id="QNUH01000004">
    <property type="protein sequence ID" value="REC79515.1"/>
    <property type="molecule type" value="Genomic_DNA"/>
</dbReference>
<proteinExistence type="predicted"/>
<dbReference type="AlphaFoldDB" id="A0A3D9DN94"/>
<keyword evidence="5" id="KW-1185">Reference proteome</keyword>
<comment type="caution">
    <text evidence="4">The sequence shown here is derived from an EMBL/GenBank/DDBJ whole genome shotgun (WGS) entry which is preliminary data.</text>
</comment>
<reference evidence="4 5" key="1">
    <citation type="journal article" date="2010" name="Syst. Appl. Microbiol.">
        <title>Four new species of Chryseobacterium from the rhizosphere of coastal sand dune plants, Chryseobacterium elymi sp. nov., Chryseobacterium hagamense sp. nov., Chryseobacterium lathyri sp. nov. and Chryseobacterium rhizosphaerae sp. nov.</title>
        <authorList>
            <person name="Cho S.H."/>
            <person name="Lee K.S."/>
            <person name="Shin D.S."/>
            <person name="Han J.H."/>
            <person name="Park K.S."/>
            <person name="Lee C.H."/>
            <person name="Park K.H."/>
            <person name="Kim S.B."/>
        </authorList>
    </citation>
    <scope>NUCLEOTIDE SEQUENCE [LARGE SCALE GENOMIC DNA]</scope>
    <source>
        <strain evidence="4 5">KCTC 22547</strain>
    </source>
</reference>
<dbReference type="InterPro" id="IPR025343">
    <property type="entry name" value="DUF4099"/>
</dbReference>
<feature type="compositionally biased region" description="Polar residues" evidence="1">
    <location>
        <begin position="415"/>
        <end position="428"/>
    </location>
</feature>
<sequence length="483" mass="54808">MSNNQSPTHKSDQVNDLTDTLLVHDKETNKIMAVKGIKKKSGEKDELETVDPTKRKENSFLKINKNEDMLSNFLRNFFSQISNPTRFNFFKVPIQSAVLIAKKMQQFVNSAKLEGADLLKGLKEIINPQNSNNTMAQQENKPENSNRYSVDKIDWKSLQNFGWTREDFAETGLLDSLLKGFKTAEMLPISVKVGNQKLDTEGKLWLEMGKNGKAVFNMLPKKNEIELDKPFFGHQFTDEDKANLLEKGNMGRAVNLTEDGKTHLPHLISLDKDTKQVVAYSVANIQIDDVIKGVTISPEQKKELLEGKSIYLEGMLSKRNSLFNGEIQFNAFKGHIEFQFDKGNAKMQNQVNSQSQSTEIPKVYRRKEFTFDQYNKISNGETVYITDFKNDSGKEYPGYVWLNKESGKLDFNFKNPNNLKQKSTPAETQKTEVAVNSEGKTNVATKNINEPLKSGQTSLRNKTQQNKQNGVSNAPKKRGRRAS</sequence>
<name>A0A3D9DN94_9FLAO</name>
<dbReference type="OrthoDB" id="1081890at2"/>
<dbReference type="Proteomes" id="UP000257030">
    <property type="component" value="Unassembled WGS sequence"/>
</dbReference>
<feature type="region of interest" description="Disordered" evidence="1">
    <location>
        <begin position="415"/>
        <end position="483"/>
    </location>
</feature>
<protein>
    <submittedName>
        <fullName evidence="4">Uncharacterized protein</fullName>
    </submittedName>
</protein>
<accession>A0A3D9DN94</accession>
<evidence type="ECO:0000259" key="3">
    <source>
        <dbReference type="Pfam" id="PF13351"/>
    </source>
</evidence>
<evidence type="ECO:0000313" key="5">
    <source>
        <dbReference type="Proteomes" id="UP000257030"/>
    </source>
</evidence>
<evidence type="ECO:0000259" key="2">
    <source>
        <dbReference type="Pfam" id="PF13101"/>
    </source>
</evidence>
<dbReference type="RefSeq" id="WP_116011333.1">
    <property type="nucleotide sequence ID" value="NZ_QNUH01000004.1"/>
</dbReference>
<evidence type="ECO:0000313" key="4">
    <source>
        <dbReference type="EMBL" id="REC79515.1"/>
    </source>
</evidence>
<evidence type="ECO:0000256" key="1">
    <source>
        <dbReference type="SAM" id="MobiDB-lite"/>
    </source>
</evidence>
<feature type="domain" description="DUF4099" evidence="3">
    <location>
        <begin position="148"/>
        <end position="230"/>
    </location>
</feature>